<comment type="caution">
    <text evidence="6">The sequence shown here is derived from an EMBL/GenBank/DDBJ whole genome shotgun (WGS) entry which is preliminary data.</text>
</comment>
<gene>
    <name evidence="6" type="ORF">ADK37_02850</name>
</gene>
<evidence type="ECO:0000256" key="3">
    <source>
        <dbReference type="ARBA" id="ARBA00023002"/>
    </source>
</evidence>
<sequence length="375" mass="41567">MRFGAFLRPFHPLGQDPTGNFQHDLELISRLDQLGFDEAWVGEHHSGGWSPIASPELMLAAAAERTRRIMLGTGVVSLPYHHPLTAADRMVQLDHQTRGRIMFGMGAGVHPSDAHMMGIAASDQRRMMAESLDAIHHLLTSTEPLTRKTDWFELREARLQLRPYTRPCFEMMVAGTGTERSMRLAGKYGINPLTLAGMAGREAPPLGKLWEAAEDEAAKNGTTVDRSKWRVAICTHIAETREEAYRQVRKGAAGWFRNYVKGTLGAAGELPEGREVEHMVETRTAIIGSPADAIEAIEYLNEQSGGIGSLLHTVQNWATRRQTMDSFELFASEVAPHFTGSVQSLRDSQAWEQSHRDDFSAQVREASRAAANGRV</sequence>
<dbReference type="PATRIC" id="fig|67356.5.peg.616"/>
<dbReference type="Gene3D" id="3.20.20.30">
    <property type="entry name" value="Luciferase-like domain"/>
    <property type="match status" value="1"/>
</dbReference>
<dbReference type="InterPro" id="IPR050766">
    <property type="entry name" value="Bact_Lucif_Oxidored"/>
</dbReference>
<dbReference type="EMBL" id="LGUS01000013">
    <property type="protein sequence ID" value="KOG42907.1"/>
    <property type="molecule type" value="Genomic_DNA"/>
</dbReference>
<organism evidence="6 7">
    <name type="scientific">Streptomyces resistomycificus</name>
    <dbReference type="NCBI Taxonomy" id="67356"/>
    <lineage>
        <taxon>Bacteria</taxon>
        <taxon>Bacillati</taxon>
        <taxon>Actinomycetota</taxon>
        <taxon>Actinomycetes</taxon>
        <taxon>Kitasatosporales</taxon>
        <taxon>Streptomycetaceae</taxon>
        <taxon>Streptomyces</taxon>
        <taxon>Streptomyces aurantiacus group</taxon>
    </lineage>
</organism>
<comment type="similarity">
    <text evidence="1">Belongs to the bacterial luciferase oxidoreductase family.</text>
</comment>
<dbReference type="PANTHER" id="PTHR30137:SF16">
    <property type="entry name" value="BLL0895 PROTEIN"/>
    <property type="match status" value="1"/>
</dbReference>
<evidence type="ECO:0000256" key="4">
    <source>
        <dbReference type="ARBA" id="ARBA00023033"/>
    </source>
</evidence>
<dbReference type="SUPFAM" id="SSF51679">
    <property type="entry name" value="Bacterial luciferase-like"/>
    <property type="match status" value="1"/>
</dbReference>
<dbReference type="InterPro" id="IPR036661">
    <property type="entry name" value="Luciferase-like_sf"/>
</dbReference>
<accession>A0A0L8LXK0</accession>
<protein>
    <submittedName>
        <fullName evidence="6">Monooxygenase</fullName>
    </submittedName>
</protein>
<reference evidence="7" key="1">
    <citation type="submission" date="2015-07" db="EMBL/GenBank/DDBJ databases">
        <authorList>
            <person name="Ju K.-S."/>
            <person name="Doroghazi J.R."/>
            <person name="Metcalf W.W."/>
        </authorList>
    </citation>
    <scope>NUCLEOTIDE SEQUENCE [LARGE SCALE GENOMIC DNA]</scope>
    <source>
        <strain evidence="7">NRRL 2290</strain>
    </source>
</reference>
<dbReference type="Proteomes" id="UP000037251">
    <property type="component" value="Unassembled WGS sequence"/>
</dbReference>
<dbReference type="eggNOG" id="COG2141">
    <property type="taxonomic scope" value="Bacteria"/>
</dbReference>
<dbReference type="GO" id="GO:0005829">
    <property type="term" value="C:cytosol"/>
    <property type="evidence" value="ECO:0007669"/>
    <property type="project" value="TreeGrafter"/>
</dbReference>
<keyword evidence="4 6" id="KW-0503">Monooxygenase</keyword>
<evidence type="ECO:0000256" key="1">
    <source>
        <dbReference type="ARBA" id="ARBA00010426"/>
    </source>
</evidence>
<dbReference type="STRING" id="67356.AQJ84_03225"/>
<dbReference type="Pfam" id="PF00296">
    <property type="entry name" value="Bac_luciferase"/>
    <property type="match status" value="1"/>
</dbReference>
<evidence type="ECO:0000313" key="6">
    <source>
        <dbReference type="EMBL" id="KOG42907.1"/>
    </source>
</evidence>
<dbReference type="GO" id="GO:0016705">
    <property type="term" value="F:oxidoreductase activity, acting on paired donors, with incorporation or reduction of molecular oxygen"/>
    <property type="evidence" value="ECO:0007669"/>
    <property type="project" value="InterPro"/>
</dbReference>
<proteinExistence type="inferred from homology"/>
<keyword evidence="2" id="KW-0285">Flavoprotein</keyword>
<dbReference type="OrthoDB" id="7903015at2"/>
<feature type="domain" description="Luciferase-like" evidence="5">
    <location>
        <begin position="1"/>
        <end position="303"/>
    </location>
</feature>
<name>A0A0L8LXK0_9ACTN</name>
<keyword evidence="7" id="KW-1185">Reference proteome</keyword>
<dbReference type="RefSeq" id="WP_030039646.1">
    <property type="nucleotide sequence ID" value="NZ_KL575592.1"/>
</dbReference>
<dbReference type="InterPro" id="IPR011251">
    <property type="entry name" value="Luciferase-like_dom"/>
</dbReference>
<dbReference type="PANTHER" id="PTHR30137">
    <property type="entry name" value="LUCIFERASE-LIKE MONOOXYGENASE"/>
    <property type="match status" value="1"/>
</dbReference>
<keyword evidence="3" id="KW-0560">Oxidoreductase</keyword>
<evidence type="ECO:0000256" key="2">
    <source>
        <dbReference type="ARBA" id="ARBA00022630"/>
    </source>
</evidence>
<dbReference type="AlphaFoldDB" id="A0A0L8LXK0"/>
<evidence type="ECO:0000259" key="5">
    <source>
        <dbReference type="Pfam" id="PF00296"/>
    </source>
</evidence>
<dbReference type="GO" id="GO:0004497">
    <property type="term" value="F:monooxygenase activity"/>
    <property type="evidence" value="ECO:0007669"/>
    <property type="project" value="UniProtKB-KW"/>
</dbReference>
<evidence type="ECO:0000313" key="7">
    <source>
        <dbReference type="Proteomes" id="UP000037251"/>
    </source>
</evidence>